<dbReference type="InterPro" id="IPR036890">
    <property type="entry name" value="HATPase_C_sf"/>
</dbReference>
<proteinExistence type="predicted"/>
<evidence type="ECO:0000313" key="4">
    <source>
        <dbReference type="Proteomes" id="UP000267049"/>
    </source>
</evidence>
<dbReference type="SUPFAM" id="SSF55874">
    <property type="entry name" value="ATPase domain of HSP90 chaperone/DNA topoisomerase II/histidine kinase"/>
    <property type="match status" value="1"/>
</dbReference>
<dbReference type="InterPro" id="IPR010559">
    <property type="entry name" value="Sig_transdc_His_kin_internal"/>
</dbReference>
<comment type="caution">
    <text evidence="3">The sequence shown here is derived from an EMBL/GenBank/DDBJ whole genome shotgun (WGS) entry which is preliminary data.</text>
</comment>
<evidence type="ECO:0000313" key="3">
    <source>
        <dbReference type="EMBL" id="RNF86257.1"/>
    </source>
</evidence>
<accession>A0A3M8SY40</accession>
<dbReference type="GO" id="GO:0000155">
    <property type="term" value="F:phosphorelay sensor kinase activity"/>
    <property type="evidence" value="ECO:0007669"/>
    <property type="project" value="InterPro"/>
</dbReference>
<dbReference type="Pfam" id="PF06580">
    <property type="entry name" value="His_kinase"/>
    <property type="match status" value="1"/>
</dbReference>
<dbReference type="Gene3D" id="3.30.565.10">
    <property type="entry name" value="Histidine kinase-like ATPase, C-terminal domain"/>
    <property type="match status" value="1"/>
</dbReference>
<keyword evidence="4" id="KW-1185">Reference proteome</keyword>
<keyword evidence="1" id="KW-0472">Membrane</keyword>
<feature type="transmembrane region" description="Helical" evidence="1">
    <location>
        <begin position="135"/>
        <end position="156"/>
    </location>
</feature>
<gene>
    <name evidence="3" type="ORF">EER27_02200</name>
</gene>
<dbReference type="AlphaFoldDB" id="A0A3M8SY40"/>
<dbReference type="PANTHER" id="PTHR34220:SF7">
    <property type="entry name" value="SENSOR HISTIDINE KINASE YPDA"/>
    <property type="match status" value="1"/>
</dbReference>
<evidence type="ECO:0000259" key="2">
    <source>
        <dbReference type="Pfam" id="PF06580"/>
    </source>
</evidence>
<dbReference type="OrthoDB" id="2514702at2"/>
<keyword evidence="1" id="KW-1133">Transmembrane helix</keyword>
<feature type="transmembrane region" description="Helical" evidence="1">
    <location>
        <begin position="89"/>
        <end position="115"/>
    </location>
</feature>
<feature type="transmembrane region" description="Helical" evidence="1">
    <location>
        <begin position="23"/>
        <end position="44"/>
    </location>
</feature>
<reference evidence="3 4" key="1">
    <citation type="submission" date="2018-11" db="EMBL/GenBank/DDBJ databases">
        <title>Lysobacter cryohumiis sp. nov., isolated from soil in the Tianshan Mountains, Xinjiang, China.</title>
        <authorList>
            <person name="Luo Y."/>
            <person name="Sheng H."/>
        </authorList>
    </citation>
    <scope>NUCLEOTIDE SEQUENCE [LARGE SCALE GENOMIC DNA]</scope>
    <source>
        <strain evidence="3 4">ZS60</strain>
    </source>
</reference>
<organism evidence="3 4">
    <name type="scientific">Montanilutibacter psychrotolerans</name>
    <dbReference type="NCBI Taxonomy" id="1327343"/>
    <lineage>
        <taxon>Bacteria</taxon>
        <taxon>Pseudomonadati</taxon>
        <taxon>Pseudomonadota</taxon>
        <taxon>Gammaproteobacteria</taxon>
        <taxon>Lysobacterales</taxon>
        <taxon>Lysobacteraceae</taxon>
        <taxon>Montanilutibacter</taxon>
    </lineage>
</organism>
<feature type="domain" description="Signal transduction histidine kinase internal region" evidence="2">
    <location>
        <begin position="179"/>
        <end position="258"/>
    </location>
</feature>
<dbReference type="GO" id="GO:0016020">
    <property type="term" value="C:membrane"/>
    <property type="evidence" value="ECO:0007669"/>
    <property type="project" value="InterPro"/>
</dbReference>
<evidence type="ECO:0000256" key="1">
    <source>
        <dbReference type="SAM" id="Phobius"/>
    </source>
</evidence>
<dbReference type="Proteomes" id="UP000267049">
    <property type="component" value="Unassembled WGS sequence"/>
</dbReference>
<feature type="transmembrane region" description="Helical" evidence="1">
    <location>
        <begin position="56"/>
        <end position="77"/>
    </location>
</feature>
<protein>
    <recommendedName>
        <fullName evidence="2">Signal transduction histidine kinase internal region domain-containing protein</fullName>
    </recommendedName>
</protein>
<dbReference type="InterPro" id="IPR050640">
    <property type="entry name" value="Bact_2-comp_sensor_kinase"/>
</dbReference>
<keyword evidence="1" id="KW-0812">Transmembrane</keyword>
<dbReference type="PANTHER" id="PTHR34220">
    <property type="entry name" value="SENSOR HISTIDINE KINASE YPDA"/>
    <property type="match status" value="1"/>
</dbReference>
<name>A0A3M8SY40_9GAMM</name>
<sequence length="369" mass="41195">MTSASGRFPLLLRHTGPMTARQFLLVAAAFWLLFGLVAGIQVWISMISHGHHIPLLLGYHVAIWLVWLAPTALVVLLARRFPVVPPRPLGVAVHLLAATTIGLLHTLYALGLLLWLRPYDQMTASASEVQIGQVLLAQIPLAWILYLLVLGAVLALEYSQRYREHAIEAADLRRSLTDARLHALELQIQPHFLFNTLNAISGLVRVSRKDEAIGMIVGLADLLRYSLDHAGRQRVALGEEVEMLTRYLEIQQTRFPDRMSFTVTMDETLRQVAVPILILQPLAENAVRHGIDRTGSASRVEVRAQRTDDRLELQVRNSGSIATPVVERIGLKNTRERLRTLYGNDARFSLTASGDHVLALLDLPFDLQP</sequence>
<dbReference type="EMBL" id="RIBS01000001">
    <property type="protein sequence ID" value="RNF86257.1"/>
    <property type="molecule type" value="Genomic_DNA"/>
</dbReference>